<evidence type="ECO:0000313" key="7">
    <source>
        <dbReference type="EMBL" id="RLK51510.1"/>
    </source>
</evidence>
<gene>
    <name evidence="7" type="ORF">DFR31_1452</name>
</gene>
<dbReference type="Pfam" id="PF13103">
    <property type="entry name" value="TonB_2"/>
    <property type="match status" value="1"/>
</dbReference>
<dbReference type="GO" id="GO:0051301">
    <property type="term" value="P:cell division"/>
    <property type="evidence" value="ECO:0007669"/>
    <property type="project" value="UniProtKB-KW"/>
</dbReference>
<evidence type="ECO:0000313" key="8">
    <source>
        <dbReference type="Proteomes" id="UP000275461"/>
    </source>
</evidence>
<keyword evidence="7" id="KW-0131">Cell cycle</keyword>
<evidence type="ECO:0000256" key="4">
    <source>
        <dbReference type="ARBA" id="ARBA00023136"/>
    </source>
</evidence>
<keyword evidence="8" id="KW-1185">Reference proteome</keyword>
<keyword evidence="3 6" id="KW-1133">Transmembrane helix</keyword>
<evidence type="ECO:0000256" key="1">
    <source>
        <dbReference type="ARBA" id="ARBA00004167"/>
    </source>
</evidence>
<accession>A0A498CDX2</accession>
<reference evidence="7 8" key="1">
    <citation type="submission" date="2018-10" db="EMBL/GenBank/DDBJ databases">
        <title>Genomic Encyclopedia of Type Strains, Phase IV (KMG-IV): sequencing the most valuable type-strain genomes for metagenomic binning, comparative biology and taxonomic classification.</title>
        <authorList>
            <person name="Goeker M."/>
        </authorList>
    </citation>
    <scope>NUCLEOTIDE SEQUENCE [LARGE SCALE GENOMIC DNA]</scope>
    <source>
        <strain evidence="7 8">DSM 12769</strain>
    </source>
</reference>
<dbReference type="GO" id="GO:0043213">
    <property type="term" value="P:bacteriocin transport"/>
    <property type="evidence" value="ECO:0007669"/>
    <property type="project" value="InterPro"/>
</dbReference>
<feature type="region of interest" description="Disordered" evidence="5">
    <location>
        <begin position="1"/>
        <end position="20"/>
    </location>
</feature>
<feature type="region of interest" description="Disordered" evidence="5">
    <location>
        <begin position="78"/>
        <end position="247"/>
    </location>
</feature>
<dbReference type="NCBIfam" id="TIGR01352">
    <property type="entry name" value="tonB_Cterm"/>
    <property type="match status" value="1"/>
</dbReference>
<evidence type="ECO:0000256" key="2">
    <source>
        <dbReference type="ARBA" id="ARBA00022692"/>
    </source>
</evidence>
<dbReference type="Gene3D" id="3.30.1150.10">
    <property type="match status" value="1"/>
</dbReference>
<feature type="compositionally biased region" description="Basic and acidic residues" evidence="5">
    <location>
        <begin position="78"/>
        <end position="246"/>
    </location>
</feature>
<keyword evidence="2 6" id="KW-0812">Transmembrane</keyword>
<dbReference type="NCBIfam" id="TIGR02794">
    <property type="entry name" value="tolA_full"/>
    <property type="match status" value="1"/>
</dbReference>
<dbReference type="RefSeq" id="WP_121441916.1">
    <property type="nucleotide sequence ID" value="NZ_RCDA01000001.1"/>
</dbReference>
<feature type="region of interest" description="Disordered" evidence="5">
    <location>
        <begin position="319"/>
        <end position="341"/>
    </location>
</feature>
<keyword evidence="7" id="KW-0132">Cell division</keyword>
<evidence type="ECO:0000256" key="6">
    <source>
        <dbReference type="SAM" id="Phobius"/>
    </source>
</evidence>
<name>A0A498CDX2_9GAMM</name>
<sequence>MALRRRTGTPDSGGARPVRSTRPGRYVLVSVVLHVLVFGLFFANISFLPQTTEEHAGDGDIIEAFAVEEEVAMAPIREREAAEEEARRQAEEEERRQREEEERERQEAERREQERLEEQRRQEEEEQARQEAEEEARREEERRQQEEAERLEREEEERRQQEEEERRQEEERRRQEEEERQREEEERRRQEEEERRQQEEEQRRQEEEERRRQEEEERQRQEEEAQREAEERARQEAIEAERRAREVQQMVGSYAGRISAELRRAWVRPSGTPAGLEALVRIRLSRHGDVQNVEITRGSGNDAFDASVVRAAYRAAPLPMPDEEDANRELRERTYRFAPDR</sequence>
<dbReference type="EMBL" id="RCDA01000001">
    <property type="protein sequence ID" value="RLK51510.1"/>
    <property type="molecule type" value="Genomic_DNA"/>
</dbReference>
<dbReference type="GO" id="GO:0016020">
    <property type="term" value="C:membrane"/>
    <property type="evidence" value="ECO:0007669"/>
    <property type="project" value="UniProtKB-SubCell"/>
</dbReference>
<organism evidence="7 8">
    <name type="scientific">Alkalispirillum mobile</name>
    <dbReference type="NCBI Taxonomy" id="85925"/>
    <lineage>
        <taxon>Bacteria</taxon>
        <taxon>Pseudomonadati</taxon>
        <taxon>Pseudomonadota</taxon>
        <taxon>Gammaproteobacteria</taxon>
        <taxon>Chromatiales</taxon>
        <taxon>Ectothiorhodospiraceae</taxon>
        <taxon>Alkalispirillum</taxon>
    </lineage>
</organism>
<feature type="transmembrane region" description="Helical" evidence="6">
    <location>
        <begin position="26"/>
        <end position="48"/>
    </location>
</feature>
<evidence type="ECO:0000256" key="5">
    <source>
        <dbReference type="SAM" id="MobiDB-lite"/>
    </source>
</evidence>
<protein>
    <submittedName>
        <fullName evidence="7">Cell division and transport-associated protein TolA</fullName>
    </submittedName>
</protein>
<evidence type="ECO:0000256" key="3">
    <source>
        <dbReference type="ARBA" id="ARBA00022989"/>
    </source>
</evidence>
<proteinExistence type="predicted"/>
<dbReference type="GO" id="GO:0019534">
    <property type="term" value="F:toxin transmembrane transporter activity"/>
    <property type="evidence" value="ECO:0007669"/>
    <property type="project" value="InterPro"/>
</dbReference>
<dbReference type="AlphaFoldDB" id="A0A498CDX2"/>
<dbReference type="InterPro" id="IPR014161">
    <property type="entry name" value="Tol-Pal_TolA"/>
</dbReference>
<dbReference type="OrthoDB" id="9779830at2"/>
<comment type="subcellular location">
    <subcellularLocation>
        <location evidence="1">Membrane</location>
        <topology evidence="1">Single-pass membrane protein</topology>
    </subcellularLocation>
</comment>
<comment type="caution">
    <text evidence="7">The sequence shown here is derived from an EMBL/GenBank/DDBJ whole genome shotgun (WGS) entry which is preliminary data.</text>
</comment>
<dbReference type="InterPro" id="IPR006260">
    <property type="entry name" value="TonB/TolA_C"/>
</dbReference>
<feature type="compositionally biased region" description="Basic and acidic residues" evidence="5">
    <location>
        <begin position="327"/>
        <end position="341"/>
    </location>
</feature>
<dbReference type="Proteomes" id="UP000275461">
    <property type="component" value="Unassembled WGS sequence"/>
</dbReference>
<keyword evidence="4 6" id="KW-0472">Membrane</keyword>
<dbReference type="SUPFAM" id="SSF74653">
    <property type="entry name" value="TolA/TonB C-terminal domain"/>
    <property type="match status" value="1"/>
</dbReference>